<reference evidence="1 2" key="1">
    <citation type="submission" date="2018-06" db="EMBL/GenBank/DDBJ databases">
        <title>Genomic Encyclopedia of Archaeal and Bacterial Type Strains, Phase II (KMG-II): from individual species to whole genera.</title>
        <authorList>
            <person name="Goeker M."/>
        </authorList>
    </citation>
    <scope>NUCLEOTIDE SEQUENCE [LARGE SCALE GENOMIC DNA]</scope>
    <source>
        <strain evidence="1 2">DSM 24464</strain>
    </source>
</reference>
<dbReference type="SUPFAM" id="SSF55729">
    <property type="entry name" value="Acyl-CoA N-acyltransferases (Nat)"/>
    <property type="match status" value="1"/>
</dbReference>
<keyword evidence="2" id="KW-1185">Reference proteome</keyword>
<keyword evidence="1" id="KW-0808">Transferase</keyword>
<comment type="caution">
    <text evidence="1">The sequence shown here is derived from an EMBL/GenBank/DDBJ whole genome shotgun (WGS) entry which is preliminary data.</text>
</comment>
<gene>
    <name evidence="1" type="ORF">LY08_00138</name>
</gene>
<protein>
    <submittedName>
        <fullName evidence="1">Acetyltransferase (GNAT) family protein</fullName>
    </submittedName>
</protein>
<dbReference type="Proteomes" id="UP000248703">
    <property type="component" value="Unassembled WGS sequence"/>
</dbReference>
<dbReference type="Gene3D" id="3.40.630.30">
    <property type="match status" value="1"/>
</dbReference>
<dbReference type="RefSeq" id="WP_111658507.1">
    <property type="nucleotide sequence ID" value="NZ_QLLO01000001.1"/>
</dbReference>
<evidence type="ECO:0000313" key="1">
    <source>
        <dbReference type="EMBL" id="RAJ17868.1"/>
    </source>
</evidence>
<dbReference type="EMBL" id="QLLO01000001">
    <property type="protein sequence ID" value="RAJ17868.1"/>
    <property type="molecule type" value="Genomic_DNA"/>
</dbReference>
<dbReference type="AlphaFoldDB" id="A0A327RP72"/>
<dbReference type="OrthoDB" id="240921at2"/>
<accession>A0A327RP72</accession>
<organism evidence="1 2">
    <name type="scientific">Olleya aquimaris</name>
    <dbReference type="NCBI Taxonomy" id="639310"/>
    <lineage>
        <taxon>Bacteria</taxon>
        <taxon>Pseudomonadati</taxon>
        <taxon>Bacteroidota</taxon>
        <taxon>Flavobacteriia</taxon>
        <taxon>Flavobacteriales</taxon>
        <taxon>Flavobacteriaceae</taxon>
    </lineage>
</organism>
<proteinExistence type="predicted"/>
<evidence type="ECO:0000313" key="2">
    <source>
        <dbReference type="Proteomes" id="UP000248703"/>
    </source>
</evidence>
<name>A0A327RP72_9FLAO</name>
<sequence length="385" mass="45184">MIHFKIYNSVNNLPKSWDSLLTNDVLLKTPFLKALECSCPQNIHTNYVAVYKNEVLVGIAIIQRVEMYIEDVFRKTSDNALKRIGKAIIAKIVRGNALIVGNLMHTGQHGLFFNSEVVSQSIFLETVFKVIDQLTIQIKKDLKKNIRIVGFKDYFETDSIHQHVHLFTKNHLYKVQVQPNMIMDIPDSWNSIDNYILALDKKYKRRYKTALKKASQITKKEMNLDAIDVASTQLYKLYKCVSDKAKVNSFVLHDRHFFNLKKELKDQFKVYGYYLNEELVGFYTLILNNQTLETYFLGYQAELQQHYQLYLNMLYDMLTFGIDNHFKRIVYARTAMEIKSSVGAKPHTMHIYMKHTNNFIANNALKFIVKTLNPIKQWEERHPFK</sequence>
<dbReference type="InterPro" id="IPR016181">
    <property type="entry name" value="Acyl_CoA_acyltransferase"/>
</dbReference>
<dbReference type="GO" id="GO:0016740">
    <property type="term" value="F:transferase activity"/>
    <property type="evidence" value="ECO:0007669"/>
    <property type="project" value="UniProtKB-KW"/>
</dbReference>